<keyword evidence="12" id="KW-0007">Acetylation</keyword>
<keyword evidence="13 14" id="KW-0482">Metalloprotease</keyword>
<protein>
    <recommendedName>
        <fullName evidence="5 14">Dipeptidyl peptidase 3</fullName>
        <ecNumber evidence="4 14">3.4.14.4</ecNumber>
    </recommendedName>
    <alternativeName>
        <fullName evidence="14">Dipeptidyl aminopeptidase III</fullName>
    </alternativeName>
    <alternativeName>
        <fullName evidence="14">Dipeptidyl peptidase III</fullName>
    </alternativeName>
</protein>
<evidence type="ECO:0000256" key="10">
    <source>
        <dbReference type="ARBA" id="ARBA00022801"/>
    </source>
</evidence>
<dbReference type="InterPro" id="IPR005317">
    <property type="entry name" value="Dipeptidyl-peptase3"/>
</dbReference>
<keyword evidence="9 14" id="KW-0479">Metal-binding</keyword>
<comment type="subcellular location">
    <subcellularLocation>
        <location evidence="2">Cytoplasm</location>
    </subcellularLocation>
</comment>
<evidence type="ECO:0000256" key="8">
    <source>
        <dbReference type="ARBA" id="ARBA00022670"/>
    </source>
</evidence>
<evidence type="ECO:0000256" key="4">
    <source>
        <dbReference type="ARBA" id="ARBA00012063"/>
    </source>
</evidence>
<dbReference type="FunFam" id="3.30.540.30:FF:000001">
    <property type="entry name" value="Dipeptidyl peptidase 3"/>
    <property type="match status" value="1"/>
</dbReference>
<dbReference type="GO" id="GO:0008235">
    <property type="term" value="F:metalloexopeptidase activity"/>
    <property type="evidence" value="ECO:0007669"/>
    <property type="project" value="InterPro"/>
</dbReference>
<evidence type="ECO:0000256" key="3">
    <source>
        <dbReference type="ARBA" id="ARBA00010200"/>
    </source>
</evidence>
<evidence type="ECO:0000313" key="17">
    <source>
        <dbReference type="EMBL" id="CAD7227722.1"/>
    </source>
</evidence>
<dbReference type="GO" id="GO:0006508">
    <property type="term" value="P:proteolysis"/>
    <property type="evidence" value="ECO:0007669"/>
    <property type="project" value="UniProtKB-KW"/>
</dbReference>
<evidence type="ECO:0000256" key="7">
    <source>
        <dbReference type="ARBA" id="ARBA00022490"/>
    </source>
</evidence>
<evidence type="ECO:0000256" key="6">
    <source>
        <dbReference type="ARBA" id="ARBA00022438"/>
    </source>
</evidence>
<accession>A0A7R8W9Z1</accession>
<dbReference type="Pfam" id="PF03571">
    <property type="entry name" value="Peptidase_M49"/>
    <property type="match status" value="1"/>
</dbReference>
<sequence length="764" mass="86183">MFQSVVGKALPLVTSSLRWSCDKSVVRLLQTLRTSIANNFAFETMPASTYKPVPVSTEFVFPASQPVVYLDCEKAFEGLTQQEKLYAHFLSEACWRGGLIIPFQTSRESPLIFLLLVKLFGQNGRNIEVVRQKANAIGLSDVQFQAILVYAAAFFFNFGNYKGYGDTKFVPDIPRAKFDELMKAVGDETLLKLYDELADDLFSLNERNVHLGLSPKGVTTYHSSNISLEDSDLVARFLEKNEIPAWNSRLFKVDENSYEVRLAAALTGSKTETKTFEGKSFKVVAGDYELFLKDVLTNLSEAKKYAANDNQSKMLEKYMESFEGGSVDAHKDGSRFWIKDKGPAVESYIGFIETYRDPAGNRGEWEGFVAVVNRELSKKFQNLVANAEKLLPLLPWDQFFEKDKFLKPDFTSLDVVAFASSGIPAGINIPNYDEIRQSEGFKNVNLGNVIQCLKKSQEMPFLSKKDAEFLKKIGVEAFELQVGLHELLGHGCGKLFYEKKDSSFNFDKEKVVNPLTGGSITSWFKDGETYDSKFGPLASSYEECRAESCALHLNLFPEVLEAFGLTEPKHAADIQWACWLQLLWDGLKSLEMYQPSDKSWLQSHAQARFVILQVMLEADLVSIEEIEASPEDGKPDLLLKVDRSKLKDVGGPAMSKFLQKLQVFKATGDVESAKSMYMAYSAVNDKFLKWRSIVIDRKQPRKMLVQPITQKAEGGDTITLKVYPASVEGLIQSYVDRYCPIFESSGFEEEYRNLWARDEASFRI</sequence>
<dbReference type="OrthoDB" id="4694525at2759"/>
<keyword evidence="6 14" id="KW-0031">Aminopeptidase</keyword>
<evidence type="ECO:0000256" key="1">
    <source>
        <dbReference type="ARBA" id="ARBA00001336"/>
    </source>
</evidence>
<feature type="active site" evidence="15">
    <location>
        <position position="486"/>
    </location>
</feature>
<evidence type="ECO:0000256" key="13">
    <source>
        <dbReference type="ARBA" id="ARBA00023049"/>
    </source>
</evidence>
<keyword evidence="10 14" id="KW-0378">Hydrolase</keyword>
<comment type="similarity">
    <text evidence="3 14">Belongs to the peptidase M49 family.</text>
</comment>
<evidence type="ECO:0000256" key="9">
    <source>
        <dbReference type="ARBA" id="ARBA00022723"/>
    </source>
</evidence>
<dbReference type="GO" id="GO:0005737">
    <property type="term" value="C:cytoplasm"/>
    <property type="evidence" value="ECO:0007669"/>
    <property type="project" value="UniProtKB-SubCell"/>
</dbReference>
<dbReference type="PANTHER" id="PTHR23422:SF11">
    <property type="entry name" value="DIPEPTIDYL PEPTIDASE 3"/>
    <property type="match status" value="1"/>
</dbReference>
<feature type="binding site" evidence="16">
    <location>
        <position position="543"/>
    </location>
    <ligand>
        <name>Zn(2+)</name>
        <dbReference type="ChEBI" id="CHEBI:29105"/>
        <note>catalytic</note>
    </ligand>
</feature>
<dbReference type="EMBL" id="OB661232">
    <property type="protein sequence ID" value="CAD7227722.1"/>
    <property type="molecule type" value="Genomic_DNA"/>
</dbReference>
<dbReference type="PIRSF" id="PIRSF007828">
    <property type="entry name" value="Dipeptidyl-peptidase_III"/>
    <property type="match status" value="1"/>
</dbReference>
<evidence type="ECO:0000256" key="15">
    <source>
        <dbReference type="PIRSR" id="PIRSR007828-1"/>
    </source>
</evidence>
<gene>
    <name evidence="17" type="ORF">CTOB1V02_LOCUS5621</name>
</gene>
<feature type="binding site" evidence="16">
    <location>
        <position position="490"/>
    </location>
    <ligand>
        <name>Zn(2+)</name>
        <dbReference type="ChEBI" id="CHEBI:29105"/>
        <note>catalytic</note>
    </ligand>
</feature>
<dbReference type="GO" id="GO:0008239">
    <property type="term" value="F:dipeptidyl-peptidase activity"/>
    <property type="evidence" value="ECO:0007669"/>
    <property type="project" value="UniProtKB-UniRule"/>
</dbReference>
<evidence type="ECO:0000256" key="11">
    <source>
        <dbReference type="ARBA" id="ARBA00022833"/>
    </source>
</evidence>
<comment type="cofactor">
    <cofactor evidence="14 16">
        <name>Zn(2+)</name>
        <dbReference type="ChEBI" id="CHEBI:29105"/>
    </cofactor>
    <text evidence="14 16">Binds 1 zinc ion per subunit.</text>
</comment>
<dbReference type="AlphaFoldDB" id="A0A7R8W9Z1"/>
<dbReference type="InterPro" id="IPR039461">
    <property type="entry name" value="Peptidase_M49"/>
</dbReference>
<feature type="binding site" evidence="16">
    <location>
        <position position="485"/>
    </location>
    <ligand>
        <name>Zn(2+)</name>
        <dbReference type="ChEBI" id="CHEBI:29105"/>
        <note>catalytic</note>
    </ligand>
</feature>
<dbReference type="PANTHER" id="PTHR23422">
    <property type="entry name" value="DIPEPTIDYL PEPTIDASE III-RELATED"/>
    <property type="match status" value="1"/>
</dbReference>
<dbReference type="Gene3D" id="3.30.540.30">
    <property type="match status" value="3"/>
</dbReference>
<proteinExistence type="inferred from homology"/>
<organism evidence="17">
    <name type="scientific">Cyprideis torosa</name>
    <dbReference type="NCBI Taxonomy" id="163714"/>
    <lineage>
        <taxon>Eukaryota</taxon>
        <taxon>Metazoa</taxon>
        <taxon>Ecdysozoa</taxon>
        <taxon>Arthropoda</taxon>
        <taxon>Crustacea</taxon>
        <taxon>Oligostraca</taxon>
        <taxon>Ostracoda</taxon>
        <taxon>Podocopa</taxon>
        <taxon>Podocopida</taxon>
        <taxon>Cytherocopina</taxon>
        <taxon>Cytheroidea</taxon>
        <taxon>Cytherideidae</taxon>
        <taxon>Cyprideis</taxon>
    </lineage>
</organism>
<evidence type="ECO:0000256" key="12">
    <source>
        <dbReference type="ARBA" id="ARBA00022990"/>
    </source>
</evidence>
<dbReference type="FunFam" id="3.30.540.30:FF:000003">
    <property type="entry name" value="Dipeptidyl peptidase 3"/>
    <property type="match status" value="1"/>
</dbReference>
<comment type="catalytic activity">
    <reaction evidence="1 14">
        <text>Release of an N-terminal dipeptide from a peptide comprising four or more residues, with broad specificity. Also acts on dipeptidyl 2-naphthylamides.</text>
        <dbReference type="EC" id="3.4.14.4"/>
    </reaction>
</comment>
<evidence type="ECO:0000256" key="16">
    <source>
        <dbReference type="PIRSR" id="PIRSR007828-2"/>
    </source>
</evidence>
<name>A0A7R8W9Z1_9CRUS</name>
<dbReference type="EC" id="3.4.14.4" evidence="4 14"/>
<keyword evidence="11 14" id="KW-0862">Zinc</keyword>
<reference evidence="17" key="1">
    <citation type="submission" date="2020-11" db="EMBL/GenBank/DDBJ databases">
        <authorList>
            <person name="Tran Van P."/>
        </authorList>
    </citation>
    <scope>NUCLEOTIDE SEQUENCE</scope>
</reference>
<dbReference type="GO" id="GO:0008270">
    <property type="term" value="F:zinc ion binding"/>
    <property type="evidence" value="ECO:0007669"/>
    <property type="project" value="UniProtKB-ARBA"/>
</dbReference>
<dbReference type="GO" id="GO:0004177">
    <property type="term" value="F:aminopeptidase activity"/>
    <property type="evidence" value="ECO:0007669"/>
    <property type="project" value="UniProtKB-KW"/>
</dbReference>
<dbReference type="FunFam" id="3.30.540.30:FF:000002">
    <property type="entry name" value="Dipeptidyl peptidase 3"/>
    <property type="match status" value="1"/>
</dbReference>
<keyword evidence="8 14" id="KW-0645">Protease</keyword>
<keyword evidence="7 14" id="KW-0963">Cytoplasm</keyword>
<evidence type="ECO:0000256" key="5">
    <source>
        <dbReference type="ARBA" id="ARBA00014713"/>
    </source>
</evidence>
<evidence type="ECO:0000256" key="14">
    <source>
        <dbReference type="PIRNR" id="PIRNR007828"/>
    </source>
</evidence>
<evidence type="ECO:0000256" key="2">
    <source>
        <dbReference type="ARBA" id="ARBA00004496"/>
    </source>
</evidence>